<protein>
    <recommendedName>
        <fullName evidence="3">Chromo domain-containing protein</fullName>
    </recommendedName>
</protein>
<evidence type="ECO:0000313" key="4">
    <source>
        <dbReference type="EMBL" id="KAK3510851.1"/>
    </source>
</evidence>
<dbReference type="Proteomes" id="UP001274896">
    <property type="component" value="Unassembled WGS sequence"/>
</dbReference>
<dbReference type="GO" id="GO:0005634">
    <property type="term" value="C:nucleus"/>
    <property type="evidence" value="ECO:0007669"/>
    <property type="project" value="UniProtKB-SubCell"/>
</dbReference>
<feature type="domain" description="Chromo" evidence="3">
    <location>
        <begin position="13"/>
        <end position="76"/>
    </location>
</feature>
<dbReference type="PROSITE" id="PS50013">
    <property type="entry name" value="CHROMO_2"/>
    <property type="match status" value="1"/>
</dbReference>
<name>A0AAE0PZ39_9TELE</name>
<evidence type="ECO:0000256" key="1">
    <source>
        <dbReference type="ARBA" id="ARBA00004123"/>
    </source>
</evidence>
<dbReference type="AlphaFoldDB" id="A0AAE0PZ39"/>
<dbReference type="InterPro" id="IPR000953">
    <property type="entry name" value="Chromo/chromo_shadow_dom"/>
</dbReference>
<proteinExistence type="predicted"/>
<dbReference type="InterPro" id="IPR016197">
    <property type="entry name" value="Chromo-like_dom_sf"/>
</dbReference>
<sequence length="76" mass="8605">MGEVICNGAPPEAEVSRSIRRAGSRENTVSEVGDRQNRRQYLMGWEGYGPEERSWVNAGDILDPSLVEEFHHQHPN</sequence>
<dbReference type="EMBL" id="JAUCMX010000025">
    <property type="protein sequence ID" value="KAK3510851.1"/>
    <property type="molecule type" value="Genomic_DNA"/>
</dbReference>
<evidence type="ECO:0000256" key="2">
    <source>
        <dbReference type="SAM" id="MobiDB-lite"/>
    </source>
</evidence>
<dbReference type="SUPFAM" id="SSF54160">
    <property type="entry name" value="Chromo domain-like"/>
    <property type="match status" value="1"/>
</dbReference>
<keyword evidence="5" id="KW-1185">Reference proteome</keyword>
<gene>
    <name evidence="4" type="ORF">QTP70_022788</name>
</gene>
<feature type="region of interest" description="Disordered" evidence="2">
    <location>
        <begin position="1"/>
        <end position="33"/>
    </location>
</feature>
<comment type="subcellular location">
    <subcellularLocation>
        <location evidence="1">Nucleus</location>
    </subcellularLocation>
</comment>
<comment type="caution">
    <text evidence="4">The sequence shown here is derived from an EMBL/GenBank/DDBJ whole genome shotgun (WGS) entry which is preliminary data.</text>
</comment>
<reference evidence="4" key="1">
    <citation type="submission" date="2023-06" db="EMBL/GenBank/DDBJ databases">
        <title>Male Hemibagrus guttatus genome.</title>
        <authorList>
            <person name="Bian C."/>
        </authorList>
    </citation>
    <scope>NUCLEOTIDE SEQUENCE</scope>
    <source>
        <strain evidence="4">Male_cb2023</strain>
        <tissue evidence="4">Muscle</tissue>
    </source>
</reference>
<feature type="non-terminal residue" evidence="4">
    <location>
        <position position="1"/>
    </location>
</feature>
<evidence type="ECO:0000313" key="5">
    <source>
        <dbReference type="Proteomes" id="UP001274896"/>
    </source>
</evidence>
<dbReference type="Gene3D" id="2.40.50.40">
    <property type="match status" value="1"/>
</dbReference>
<evidence type="ECO:0000259" key="3">
    <source>
        <dbReference type="PROSITE" id="PS50013"/>
    </source>
</evidence>
<organism evidence="4 5">
    <name type="scientific">Hemibagrus guttatus</name>
    <dbReference type="NCBI Taxonomy" id="175788"/>
    <lineage>
        <taxon>Eukaryota</taxon>
        <taxon>Metazoa</taxon>
        <taxon>Chordata</taxon>
        <taxon>Craniata</taxon>
        <taxon>Vertebrata</taxon>
        <taxon>Euteleostomi</taxon>
        <taxon>Actinopterygii</taxon>
        <taxon>Neopterygii</taxon>
        <taxon>Teleostei</taxon>
        <taxon>Ostariophysi</taxon>
        <taxon>Siluriformes</taxon>
        <taxon>Bagridae</taxon>
        <taxon>Hemibagrus</taxon>
    </lineage>
</organism>
<accession>A0AAE0PZ39</accession>